<evidence type="ECO:0008006" key="3">
    <source>
        <dbReference type="Google" id="ProtNLM"/>
    </source>
</evidence>
<accession>A0A543CGD6</accession>
<dbReference type="AlphaFoldDB" id="A0A543CGD6"/>
<dbReference type="Proteomes" id="UP000316096">
    <property type="component" value="Unassembled WGS sequence"/>
</dbReference>
<evidence type="ECO:0000313" key="2">
    <source>
        <dbReference type="Proteomes" id="UP000316096"/>
    </source>
</evidence>
<proteinExistence type="predicted"/>
<sequence length="399" mass="42523">MSHRKPVMSPATPTAHRLFALPADPDVEVLLGDPRPLVRRAGIDLARESMRRWRAAPALLTPFITAHFSAGEAEVLCESLAASELAADRLADLLDVPGADVHAAPALARIGDVRSLPALCRILAHPPRTWPYGLGEAVEAIAAPGRHPLLDALLSAAARHPERCGPGRICPALLTAVGVAGFGPAATPAVPALVALLRQAIGEPGHDHRVTGLVRALGHIGPRAAAAVPLLESLGDGAVPALVRITGDRAYADTYLGALPYDPRRCPIGPELLGLLLDRGGLTGRQADQLHRFFDRPGPAQVRTAPLIWRHDGPAMAERLLRVLPDYLDDHCCAPYALKTLVAMGAAARPVVPALEAIIDRRERLPVHLGDPGAELRADERLLTRTRQARELIASWTDQ</sequence>
<gene>
    <name evidence="1" type="ORF">FB559_1514</name>
</gene>
<dbReference type="Gene3D" id="1.25.10.10">
    <property type="entry name" value="Leucine-rich Repeat Variant"/>
    <property type="match status" value="1"/>
</dbReference>
<name>A0A543CGD6_9ACTN</name>
<dbReference type="EMBL" id="VFOZ01000001">
    <property type="protein sequence ID" value="TQL95997.1"/>
    <property type="molecule type" value="Genomic_DNA"/>
</dbReference>
<dbReference type="RefSeq" id="WP_141954686.1">
    <property type="nucleotide sequence ID" value="NZ_VFOZ01000001.1"/>
</dbReference>
<organism evidence="1 2">
    <name type="scientific">Actinoallomurus bryophytorum</name>
    <dbReference type="NCBI Taxonomy" id="1490222"/>
    <lineage>
        <taxon>Bacteria</taxon>
        <taxon>Bacillati</taxon>
        <taxon>Actinomycetota</taxon>
        <taxon>Actinomycetes</taxon>
        <taxon>Streptosporangiales</taxon>
        <taxon>Thermomonosporaceae</taxon>
        <taxon>Actinoallomurus</taxon>
    </lineage>
</organism>
<dbReference type="OrthoDB" id="3845975at2"/>
<comment type="caution">
    <text evidence="1">The sequence shown here is derived from an EMBL/GenBank/DDBJ whole genome shotgun (WGS) entry which is preliminary data.</text>
</comment>
<dbReference type="InterPro" id="IPR011989">
    <property type="entry name" value="ARM-like"/>
</dbReference>
<evidence type="ECO:0000313" key="1">
    <source>
        <dbReference type="EMBL" id="TQL95997.1"/>
    </source>
</evidence>
<keyword evidence="2" id="KW-1185">Reference proteome</keyword>
<protein>
    <recommendedName>
        <fullName evidence="3">HEAT repeat protein</fullName>
    </recommendedName>
</protein>
<reference evidence="1 2" key="1">
    <citation type="submission" date="2019-06" db="EMBL/GenBank/DDBJ databases">
        <title>Sequencing the genomes of 1000 actinobacteria strains.</title>
        <authorList>
            <person name="Klenk H.-P."/>
        </authorList>
    </citation>
    <scope>NUCLEOTIDE SEQUENCE [LARGE SCALE GENOMIC DNA]</scope>
    <source>
        <strain evidence="1 2">DSM 102200</strain>
    </source>
</reference>